<dbReference type="RefSeq" id="WP_166661271.1">
    <property type="nucleotide sequence ID" value="NZ_BOMD01000113.1"/>
</dbReference>
<evidence type="ECO:0000256" key="3">
    <source>
        <dbReference type="ARBA" id="ARBA00022723"/>
    </source>
</evidence>
<reference evidence="8 9" key="1">
    <citation type="submission" date="2019-03" db="EMBL/GenBank/DDBJ databases">
        <title>Sequencing the genomes of 1000 actinobacteria strains.</title>
        <authorList>
            <person name="Klenk H.-P."/>
        </authorList>
    </citation>
    <scope>NUCLEOTIDE SEQUENCE [LARGE SCALE GENOMIC DNA]</scope>
    <source>
        <strain evidence="8 9">DSM 43805</strain>
    </source>
</reference>
<evidence type="ECO:0000256" key="4">
    <source>
        <dbReference type="ARBA" id="ARBA00023002"/>
    </source>
</evidence>
<dbReference type="FunFam" id="1.10.630.10:FF:000018">
    <property type="entry name" value="Cytochrome P450 monooxygenase"/>
    <property type="match status" value="1"/>
</dbReference>
<dbReference type="Gene3D" id="1.10.630.10">
    <property type="entry name" value="Cytochrome P450"/>
    <property type="match status" value="1"/>
</dbReference>
<evidence type="ECO:0000313" key="9">
    <source>
        <dbReference type="Proteomes" id="UP000294901"/>
    </source>
</evidence>
<keyword evidence="6 7" id="KW-0503">Monooxygenase</keyword>
<comment type="similarity">
    <text evidence="1 7">Belongs to the cytochrome P450 family.</text>
</comment>
<dbReference type="InterPro" id="IPR036396">
    <property type="entry name" value="Cyt_P450_sf"/>
</dbReference>
<dbReference type="PANTHER" id="PTHR46696:SF1">
    <property type="entry name" value="CYTOCHROME P450 YJIB-RELATED"/>
    <property type="match status" value="1"/>
</dbReference>
<dbReference type="GO" id="GO:0005506">
    <property type="term" value="F:iron ion binding"/>
    <property type="evidence" value="ECO:0007669"/>
    <property type="project" value="InterPro"/>
</dbReference>
<dbReference type="InterPro" id="IPR001128">
    <property type="entry name" value="Cyt_P450"/>
</dbReference>
<name>A0A4R6JYS4_9ACTN</name>
<dbReference type="GO" id="GO:0004497">
    <property type="term" value="F:monooxygenase activity"/>
    <property type="evidence" value="ECO:0007669"/>
    <property type="project" value="UniProtKB-KW"/>
</dbReference>
<dbReference type="GO" id="GO:0016705">
    <property type="term" value="F:oxidoreductase activity, acting on paired donors, with incorporation or reduction of molecular oxygen"/>
    <property type="evidence" value="ECO:0007669"/>
    <property type="project" value="InterPro"/>
</dbReference>
<dbReference type="PROSITE" id="PS00086">
    <property type="entry name" value="CYTOCHROME_P450"/>
    <property type="match status" value="1"/>
</dbReference>
<dbReference type="EMBL" id="SNWR01000001">
    <property type="protein sequence ID" value="TDO42004.1"/>
    <property type="molecule type" value="Genomic_DNA"/>
</dbReference>
<keyword evidence="9" id="KW-1185">Reference proteome</keyword>
<evidence type="ECO:0000256" key="1">
    <source>
        <dbReference type="ARBA" id="ARBA00010617"/>
    </source>
</evidence>
<dbReference type="Proteomes" id="UP000294901">
    <property type="component" value="Unassembled WGS sequence"/>
</dbReference>
<evidence type="ECO:0000313" key="8">
    <source>
        <dbReference type="EMBL" id="TDO42004.1"/>
    </source>
</evidence>
<keyword evidence="5 7" id="KW-0408">Iron</keyword>
<evidence type="ECO:0000256" key="5">
    <source>
        <dbReference type="ARBA" id="ARBA00023004"/>
    </source>
</evidence>
<accession>A0A4R6JYS4</accession>
<dbReference type="PRINTS" id="PR00359">
    <property type="entry name" value="BP450"/>
</dbReference>
<keyword evidence="3 7" id="KW-0479">Metal-binding</keyword>
<dbReference type="AlphaFoldDB" id="A0A4R6JYS4"/>
<evidence type="ECO:0000256" key="7">
    <source>
        <dbReference type="RuleBase" id="RU000461"/>
    </source>
</evidence>
<keyword evidence="2 7" id="KW-0349">Heme</keyword>
<dbReference type="GO" id="GO:0020037">
    <property type="term" value="F:heme binding"/>
    <property type="evidence" value="ECO:0007669"/>
    <property type="project" value="InterPro"/>
</dbReference>
<protein>
    <submittedName>
        <fullName evidence="8">Pimelate synthase BioI</fullName>
    </submittedName>
</protein>
<dbReference type="GO" id="GO:0017000">
    <property type="term" value="P:antibiotic biosynthetic process"/>
    <property type="evidence" value="ECO:0007669"/>
    <property type="project" value="UniProtKB-ARBA"/>
</dbReference>
<sequence length="401" mass="45067">MDNVGTVSLLRLYELDAADPYDFYRQLRESGPVQWDDWMRTWLVLGYDEISALSRDNRLSGARIQSFYDQLPATARTGMAPLKQALSDMMLFTEPPRHTRLRNLMKPGLTPRFIREMRPLVQTVADELLDRVLPTGRMDVIRDFSEPLSRTVIARLAGVDGPGTALLENWQGLLHEFFTQSQAEVPRIQALRAEFDHGAAARRAGTADDMFSRMIAGRLDRAEYTDDEVFANFLLLIDAGQATTTHLIGNAVLALLDHPDQLRLLRDDPDVGAGAAHELLRYDSSVQFTSRVALQDLEIGGRHIAEGESVALVLGSGNRDPLHYPDPDRLDLRRRAADHLSFGHGIHYCLGGALALAEIEIALTTLLRRTRDLRLAETEQDWLESVNFRFLKRLPVTFTAA</sequence>
<dbReference type="CDD" id="cd20625">
    <property type="entry name" value="CYP164-like"/>
    <property type="match status" value="1"/>
</dbReference>
<gene>
    <name evidence="8" type="ORF">C8E87_5766</name>
</gene>
<dbReference type="InterPro" id="IPR002397">
    <property type="entry name" value="Cyt_P450_B"/>
</dbReference>
<dbReference type="PANTHER" id="PTHR46696">
    <property type="entry name" value="P450, PUTATIVE (EUROFUNG)-RELATED"/>
    <property type="match status" value="1"/>
</dbReference>
<evidence type="ECO:0000256" key="2">
    <source>
        <dbReference type="ARBA" id="ARBA00022617"/>
    </source>
</evidence>
<dbReference type="SUPFAM" id="SSF48264">
    <property type="entry name" value="Cytochrome P450"/>
    <property type="match status" value="1"/>
</dbReference>
<proteinExistence type="inferred from homology"/>
<organism evidence="8 9">
    <name type="scientific">Paractinoplanes brasiliensis</name>
    <dbReference type="NCBI Taxonomy" id="52695"/>
    <lineage>
        <taxon>Bacteria</taxon>
        <taxon>Bacillati</taxon>
        <taxon>Actinomycetota</taxon>
        <taxon>Actinomycetes</taxon>
        <taxon>Micromonosporales</taxon>
        <taxon>Micromonosporaceae</taxon>
        <taxon>Paractinoplanes</taxon>
    </lineage>
</organism>
<dbReference type="InterPro" id="IPR017972">
    <property type="entry name" value="Cyt_P450_CS"/>
</dbReference>
<dbReference type="Pfam" id="PF00067">
    <property type="entry name" value="p450"/>
    <property type="match status" value="1"/>
</dbReference>
<keyword evidence="4 7" id="KW-0560">Oxidoreductase</keyword>
<evidence type="ECO:0000256" key="6">
    <source>
        <dbReference type="ARBA" id="ARBA00023033"/>
    </source>
</evidence>
<comment type="caution">
    <text evidence="8">The sequence shown here is derived from an EMBL/GenBank/DDBJ whole genome shotgun (WGS) entry which is preliminary data.</text>
</comment>